<dbReference type="GO" id="GO:0005737">
    <property type="term" value="C:cytoplasm"/>
    <property type="evidence" value="ECO:0007669"/>
    <property type="project" value="TreeGrafter"/>
</dbReference>
<comment type="subcellular location">
    <subcellularLocation>
        <location evidence="1">Nucleus</location>
    </subcellularLocation>
</comment>
<feature type="region of interest" description="Disordered" evidence="9">
    <location>
        <begin position="360"/>
        <end position="384"/>
    </location>
</feature>
<dbReference type="GO" id="GO:0005634">
    <property type="term" value="C:nucleus"/>
    <property type="evidence" value="ECO:0007669"/>
    <property type="project" value="UniProtKB-SubCell"/>
</dbReference>
<evidence type="ECO:0000256" key="9">
    <source>
        <dbReference type="SAM" id="MobiDB-lite"/>
    </source>
</evidence>
<evidence type="ECO:0000313" key="12">
    <source>
        <dbReference type="Proteomes" id="UP000324897"/>
    </source>
</evidence>
<name>A0A5J9SWV6_9POAL</name>
<keyword evidence="5" id="KW-0863">Zinc-finger</keyword>
<dbReference type="Pfam" id="PF01480">
    <property type="entry name" value="PWI"/>
    <property type="match status" value="1"/>
</dbReference>
<evidence type="ECO:0000256" key="7">
    <source>
        <dbReference type="ARBA" id="ARBA00023242"/>
    </source>
</evidence>
<evidence type="ECO:0000256" key="4">
    <source>
        <dbReference type="ARBA" id="ARBA00022737"/>
    </source>
</evidence>
<dbReference type="GO" id="GO:0008143">
    <property type="term" value="F:poly(A) binding"/>
    <property type="evidence" value="ECO:0007669"/>
    <property type="project" value="InterPro"/>
</dbReference>
<dbReference type="Proteomes" id="UP000324897">
    <property type="component" value="Unassembled WGS sequence"/>
</dbReference>
<proteinExistence type="inferred from homology"/>
<feature type="region of interest" description="Disordered" evidence="9">
    <location>
        <begin position="600"/>
        <end position="631"/>
    </location>
</feature>
<reference evidence="11 12" key="1">
    <citation type="journal article" date="2019" name="Sci. Rep.">
        <title>A high-quality genome of Eragrostis curvula grass provides insights into Poaceae evolution and supports new strategies to enhance forage quality.</title>
        <authorList>
            <person name="Carballo J."/>
            <person name="Santos B.A.C.M."/>
            <person name="Zappacosta D."/>
            <person name="Garbus I."/>
            <person name="Selva J.P."/>
            <person name="Gallo C.A."/>
            <person name="Diaz A."/>
            <person name="Albertini E."/>
            <person name="Caccamo M."/>
            <person name="Echenique V."/>
        </authorList>
    </citation>
    <scope>NUCLEOTIDE SEQUENCE [LARGE SCALE GENOMIC DNA]</scope>
    <source>
        <strain evidence="12">cv. Victoria</strain>
        <tissue evidence="11">Leaf</tissue>
    </source>
</reference>
<evidence type="ECO:0000256" key="8">
    <source>
        <dbReference type="PROSITE-ProRule" id="PRU00176"/>
    </source>
</evidence>
<accession>A0A5J9SWV6</accession>
<gene>
    <name evidence="11" type="ORF">EJB05_50995</name>
</gene>
<keyword evidence="6" id="KW-0862">Zinc</keyword>
<dbReference type="GO" id="GO:0008270">
    <property type="term" value="F:zinc ion binding"/>
    <property type="evidence" value="ECO:0007669"/>
    <property type="project" value="UniProtKB-KW"/>
</dbReference>
<keyword evidence="8" id="KW-0694">RNA-binding</keyword>
<evidence type="ECO:0000256" key="2">
    <source>
        <dbReference type="ARBA" id="ARBA00008423"/>
    </source>
</evidence>
<comment type="caution">
    <text evidence="11">The sequence shown here is derived from an EMBL/GenBank/DDBJ whole genome shotgun (WGS) entry which is preliminary data.</text>
</comment>
<dbReference type="PANTHER" id="PTHR14738:SF29">
    <property type="entry name" value="ZINC FINGER CCCH DOMAIN-CONTAINING PROTEIN 14"/>
    <property type="match status" value="1"/>
</dbReference>
<feature type="compositionally biased region" description="Basic and acidic residues" evidence="9">
    <location>
        <begin position="153"/>
        <end position="162"/>
    </location>
</feature>
<comment type="similarity">
    <text evidence="2">Belongs to the ZC3H14 family.</text>
</comment>
<evidence type="ECO:0000259" key="10">
    <source>
        <dbReference type="PROSITE" id="PS50102"/>
    </source>
</evidence>
<dbReference type="InterPro" id="IPR002483">
    <property type="entry name" value="PWI_dom"/>
</dbReference>
<dbReference type="InterPro" id="IPR012677">
    <property type="entry name" value="Nucleotide-bd_a/b_plait_sf"/>
</dbReference>
<evidence type="ECO:0000256" key="3">
    <source>
        <dbReference type="ARBA" id="ARBA00022723"/>
    </source>
</evidence>
<dbReference type="PANTHER" id="PTHR14738">
    <property type="entry name" value="ZINC FINGER CCCH DOMAIN-CONTAINING PROTEIN 14"/>
    <property type="match status" value="1"/>
</dbReference>
<feature type="compositionally biased region" description="Polar residues" evidence="9">
    <location>
        <begin position="604"/>
        <end position="631"/>
    </location>
</feature>
<feature type="domain" description="RRM" evidence="10">
    <location>
        <begin position="519"/>
        <end position="596"/>
    </location>
</feature>
<dbReference type="InterPro" id="IPR040366">
    <property type="entry name" value="Nab2/ZC3H14"/>
</dbReference>
<dbReference type="InterPro" id="IPR035979">
    <property type="entry name" value="RBD_domain_sf"/>
</dbReference>
<organism evidence="11 12">
    <name type="scientific">Eragrostis curvula</name>
    <name type="common">weeping love grass</name>
    <dbReference type="NCBI Taxonomy" id="38414"/>
    <lineage>
        <taxon>Eukaryota</taxon>
        <taxon>Viridiplantae</taxon>
        <taxon>Streptophyta</taxon>
        <taxon>Embryophyta</taxon>
        <taxon>Tracheophyta</taxon>
        <taxon>Spermatophyta</taxon>
        <taxon>Magnoliopsida</taxon>
        <taxon>Liliopsida</taxon>
        <taxon>Poales</taxon>
        <taxon>Poaceae</taxon>
        <taxon>PACMAD clade</taxon>
        <taxon>Chloridoideae</taxon>
        <taxon>Eragrostideae</taxon>
        <taxon>Eragrostidinae</taxon>
        <taxon>Eragrostis</taxon>
    </lineage>
</organism>
<keyword evidence="7" id="KW-0539">Nucleus</keyword>
<evidence type="ECO:0000256" key="5">
    <source>
        <dbReference type="ARBA" id="ARBA00022771"/>
    </source>
</evidence>
<sequence length="649" mass="72454">MVREAEPDAEQQQLLRRRRRLFAAEERSFRMDRRSPDAAALRAAVADVLPRFLYSDETLVEYIVVLVCNGKHQYQARDDLDAFLGDDTESFVTWLWGFLSKRTVASDGNCSFQDRLDNESEHLNGNKYLLAAKVHHGDSHMVNSKISVPQPSRDIHNPDSTKGRNVARPYISSTDAISPERLDGGQCFWEDQHHKKGQNAEGCRSFSMAQYGATGRTERILTQEEFDNGEHFGRNVSTRCLPEAVETNDERVPMSLKRRPVWDRLGKPVVEYRGLTRETHAISAQNGLYKKAKFVCEHEQRYCVDSNARHDMFDKANPRRLTNSYTDINIAQAHEHAGRANGSRLAGRLSFGGGSVFHGAVERNDQEREVRSQKSSLSMPVKSIRSQSLNESTAEMNDLPAVSEPTHNIFRSSKGHAMTSIKSPPLTMRRNSEAEVLLGDQVCSPALPKTPSSVREGGSSCRNNPVKAEDEILNMKLKIKQMELDVLKLRSKQMQITTEKQGALSLGPQANLEEDVDSRTVLVTNVHFAATKEALSMHFMKCGTVLKINILADAITGHPKGAACITFADKDSIEKAVSLNGTSFLTRVLTVMPKADAPPGFLASIQQTGSPLQPWSSPPFQKGSTPKQTSRYHLQWKREQSILEKSPAS</sequence>
<dbReference type="GO" id="GO:0043488">
    <property type="term" value="P:regulation of mRNA stability"/>
    <property type="evidence" value="ECO:0007669"/>
    <property type="project" value="InterPro"/>
</dbReference>
<protein>
    <recommendedName>
        <fullName evidence="10">RRM domain-containing protein</fullName>
    </recommendedName>
</protein>
<dbReference type="SUPFAM" id="SSF54928">
    <property type="entry name" value="RNA-binding domain, RBD"/>
    <property type="match status" value="1"/>
</dbReference>
<keyword evidence="3" id="KW-0479">Metal-binding</keyword>
<dbReference type="AlphaFoldDB" id="A0A5J9SWV6"/>
<dbReference type="OrthoDB" id="4726at2759"/>
<feature type="compositionally biased region" description="Basic and acidic residues" evidence="9">
    <location>
        <begin position="360"/>
        <end position="372"/>
    </location>
</feature>
<dbReference type="SMART" id="SM00360">
    <property type="entry name" value="RRM"/>
    <property type="match status" value="1"/>
</dbReference>
<evidence type="ECO:0000256" key="1">
    <source>
        <dbReference type="ARBA" id="ARBA00004123"/>
    </source>
</evidence>
<dbReference type="EMBL" id="RWGY01000176">
    <property type="protein sequence ID" value="TVU03445.1"/>
    <property type="molecule type" value="Genomic_DNA"/>
</dbReference>
<dbReference type="InterPro" id="IPR000504">
    <property type="entry name" value="RRM_dom"/>
</dbReference>
<dbReference type="Gramene" id="TVU03445">
    <property type="protein sequence ID" value="TVU03445"/>
    <property type="gene ID" value="EJB05_50995"/>
</dbReference>
<evidence type="ECO:0000313" key="11">
    <source>
        <dbReference type="EMBL" id="TVU03445.1"/>
    </source>
</evidence>
<keyword evidence="4" id="KW-0677">Repeat</keyword>
<dbReference type="Gene3D" id="3.30.70.330">
    <property type="match status" value="1"/>
</dbReference>
<feature type="region of interest" description="Disordered" evidence="9">
    <location>
        <begin position="144"/>
        <end position="168"/>
    </location>
</feature>
<dbReference type="PROSITE" id="PS50102">
    <property type="entry name" value="RRM"/>
    <property type="match status" value="1"/>
</dbReference>
<evidence type="ECO:0000256" key="6">
    <source>
        <dbReference type="ARBA" id="ARBA00022833"/>
    </source>
</evidence>
<dbReference type="Pfam" id="PF00076">
    <property type="entry name" value="RRM_1"/>
    <property type="match status" value="1"/>
</dbReference>
<keyword evidence="12" id="KW-1185">Reference proteome</keyword>
<feature type="compositionally biased region" description="Polar residues" evidence="9">
    <location>
        <begin position="373"/>
        <end position="384"/>
    </location>
</feature>